<dbReference type="InterPro" id="IPR029058">
    <property type="entry name" value="AB_hydrolase_fold"/>
</dbReference>
<dbReference type="Pfam" id="PF06259">
    <property type="entry name" value="Abhydrolase_8"/>
    <property type="match status" value="1"/>
</dbReference>
<sequence length="610" mass="65127">MTLTLTWQMLRDLKTSGLTQAGDRWHEVSSRSAADRGQVDRAMSAKLRETQESESAEAALRGLRRLSRNFQYLQTECGLVRTALNGLAGDLAEPQSQLKQALDDAAALNFTVREDGSVSYPATEVADMTGAKREAAGGNSQGDARLPLDRSGLGPPGQRSLHPGYSGFVPTNPNAAKAQEVADRIARAVRSAQEIDARYAKVLHGLRAEKGLDVTAATLKDVARDTADVRSTAGMHLAEGIPQDKDPAERKRWWDGLSEEQRQEYLKVAPDLIGDLDGIPAVMRDEANRRHLPLLIEALERRGGDDAKDKIDALRMLQDKLEKPSNPPMFLLGIGSEGNGRAIVSYGDPDASKHVAAYVPGLGTKLDGDFVEETMKRAQDTALGAQEVDPSSAAIIWLGYDAPQNVDVMDKGDAQRGAPAYNEFMSGLSVTNAHEDPHVTAIGHSYGSLTVGTAAQQAGGIPGVDDVILLGSPGVDAQKATELGVGKDHVFVGAADNDPVTHLPSKREVGLGVIAGSVLGGPLGVPAGIEVGRDLFDAGNDDVYFGKDPASEAFGAQRFRVDDGPRMVFEAGLFDAHSQYFDPVKDQDSAESIAKIVGGSPEHIVREKHR</sequence>
<accession>A0A927BJQ7</accession>
<reference evidence="3" key="1">
    <citation type="journal article" date="2020" name="PLoS ONE">
        <title>Isolation and characterization of Streptomyces bacteriophages and Streptomyces strains encoding biosynthetic arsenals: Streptomyces strains and phages for antibiotic discovery.</title>
        <authorList>
            <person name="Montano E.T."/>
            <person name="Nideffer J.F."/>
            <person name="Brumage L."/>
            <person name="Erb M."/>
            <person name="Derman A.I."/>
            <person name="Davis J.P."/>
            <person name="Estrada E."/>
            <person name="Fu S."/>
            <person name="Le D."/>
            <person name="Vuppala A."/>
            <person name="Tran C."/>
            <person name="Luterstein E."/>
            <person name="Lakkaraju S."/>
            <person name="Panchagnula S."/>
            <person name="Ren C."/>
            <person name="Doan J."/>
            <person name="Tran S."/>
            <person name="Soriano J."/>
            <person name="Fujita Y."/>
            <person name="Gutala P."/>
            <person name="Fujii Q."/>
            <person name="Lee M."/>
            <person name="Bui A."/>
            <person name="Villarreal C."/>
            <person name="Shing S.R."/>
            <person name="Kim S."/>
            <person name="Freeman D."/>
            <person name="Racha V."/>
            <person name="Ho A."/>
            <person name="Kumar P."/>
            <person name="Falah K."/>
            <person name="Dawson T."/>
            <person name="Enustun E."/>
            <person name="Prichard A."/>
            <person name="Gomez A."/>
            <person name="Khanna K."/>
            <person name="Trigg S."/>
            <person name="Fernandez L."/>
            <person name="Pogliano K."/>
            <person name="Pogliano J."/>
        </authorList>
    </citation>
    <scope>NUCLEOTIDE SEQUENCE</scope>
    <source>
        <strain evidence="3">QF2</strain>
    </source>
</reference>
<evidence type="ECO:0000256" key="1">
    <source>
        <dbReference type="SAM" id="MobiDB-lite"/>
    </source>
</evidence>
<proteinExistence type="predicted"/>
<evidence type="ECO:0000259" key="2">
    <source>
        <dbReference type="Pfam" id="PF06259"/>
    </source>
</evidence>
<evidence type="ECO:0000313" key="3">
    <source>
        <dbReference type="EMBL" id="MBD2827996.1"/>
    </source>
</evidence>
<protein>
    <recommendedName>
        <fullName evidence="2">DUF1023 domain-containing protein</fullName>
    </recommendedName>
</protein>
<feature type="domain" description="DUF1023" evidence="2">
    <location>
        <begin position="338"/>
        <end position="504"/>
    </location>
</feature>
<name>A0A927BJQ7_STRGL</name>
<dbReference type="InterPro" id="IPR010427">
    <property type="entry name" value="DUF1023"/>
</dbReference>
<organism evidence="3">
    <name type="scientific">Streptomyces globisporus</name>
    <dbReference type="NCBI Taxonomy" id="1908"/>
    <lineage>
        <taxon>Bacteria</taxon>
        <taxon>Bacillati</taxon>
        <taxon>Actinomycetota</taxon>
        <taxon>Actinomycetes</taxon>
        <taxon>Kitasatosporales</taxon>
        <taxon>Streptomycetaceae</taxon>
        <taxon>Streptomyces</taxon>
    </lineage>
</organism>
<gene>
    <name evidence="3" type="ORF">ID875_05920</name>
</gene>
<dbReference type="AlphaFoldDB" id="A0A927BJQ7"/>
<comment type="caution">
    <text evidence="3">The sequence shown here is derived from an EMBL/GenBank/DDBJ whole genome shotgun (WGS) entry which is preliminary data.</text>
</comment>
<feature type="region of interest" description="Disordered" evidence="1">
    <location>
        <begin position="132"/>
        <end position="164"/>
    </location>
</feature>
<dbReference type="EMBL" id="JACWUS010000001">
    <property type="protein sequence ID" value="MBD2827996.1"/>
    <property type="molecule type" value="Genomic_DNA"/>
</dbReference>
<dbReference type="SUPFAM" id="SSF53474">
    <property type="entry name" value="alpha/beta-Hydrolases"/>
    <property type="match status" value="1"/>
</dbReference>